<proteinExistence type="predicted"/>
<protein>
    <submittedName>
        <fullName evidence="1">Holin of 3TMs, for gene-transfer release</fullName>
    </submittedName>
</protein>
<evidence type="ECO:0000313" key="1">
    <source>
        <dbReference type="EMBL" id="SMF83167.1"/>
    </source>
</evidence>
<name>A0A1X7HC39_9PROT</name>
<sequence>MAVAIPLITALTPLLADLLDKIPDPDAKAKAAASANAQLVAMLQSGDSSQLAVNAAEAANPNLFVSGWRPAAGWVCVGGLLVQTVGYPLMGWALSIWSPGTPMPVIDTDTLMGLLVPLLGLGAYRSYEKVKGVAR</sequence>
<dbReference type="Proteomes" id="UP000192936">
    <property type="component" value="Unassembled WGS sequence"/>
</dbReference>
<dbReference type="AlphaFoldDB" id="A0A1X7HC39"/>
<dbReference type="Pfam" id="PF11351">
    <property type="entry name" value="GTA_holin_3TM"/>
    <property type="match status" value="1"/>
</dbReference>
<dbReference type="OrthoDB" id="1433389at2"/>
<reference evidence="1 2" key="1">
    <citation type="submission" date="2017-04" db="EMBL/GenBank/DDBJ databases">
        <authorList>
            <person name="Afonso C.L."/>
            <person name="Miller P.J."/>
            <person name="Scott M.A."/>
            <person name="Spackman E."/>
            <person name="Goraichik I."/>
            <person name="Dimitrov K.M."/>
            <person name="Suarez D.L."/>
            <person name="Swayne D.E."/>
        </authorList>
    </citation>
    <scope>NUCLEOTIDE SEQUENCE [LARGE SCALE GENOMIC DNA]</scope>
    <source>
        <strain evidence="1 2">A2P</strain>
    </source>
</reference>
<dbReference type="EMBL" id="FXAK01000007">
    <property type="protein sequence ID" value="SMF83167.1"/>
    <property type="molecule type" value="Genomic_DNA"/>
</dbReference>
<evidence type="ECO:0000313" key="2">
    <source>
        <dbReference type="Proteomes" id="UP000192936"/>
    </source>
</evidence>
<accession>A0A1X7HC39</accession>
<dbReference type="RefSeq" id="WP_085090229.1">
    <property type="nucleotide sequence ID" value="NZ_FXAK01000007.1"/>
</dbReference>
<gene>
    <name evidence="1" type="ORF">SAMN02982917_5480</name>
</gene>
<dbReference type="InterPro" id="IPR021497">
    <property type="entry name" value="GTA_holin_3TM"/>
</dbReference>
<organism evidence="1 2">
    <name type="scientific">Azospirillum oryzae</name>
    <dbReference type="NCBI Taxonomy" id="286727"/>
    <lineage>
        <taxon>Bacteria</taxon>
        <taxon>Pseudomonadati</taxon>
        <taxon>Pseudomonadota</taxon>
        <taxon>Alphaproteobacteria</taxon>
        <taxon>Rhodospirillales</taxon>
        <taxon>Azospirillaceae</taxon>
        <taxon>Azospirillum</taxon>
    </lineage>
</organism>